<evidence type="ECO:0000256" key="5">
    <source>
        <dbReference type="ARBA" id="ARBA00022840"/>
    </source>
</evidence>
<dbReference type="Gene3D" id="1.10.510.10">
    <property type="entry name" value="Transferase(Phosphotransferase) domain 1"/>
    <property type="match status" value="1"/>
</dbReference>
<dbReference type="Proteomes" id="UP000237000">
    <property type="component" value="Unassembled WGS sequence"/>
</dbReference>
<feature type="domain" description="Protein kinase" evidence="8">
    <location>
        <begin position="129"/>
        <end position="410"/>
    </location>
</feature>
<keyword evidence="2" id="KW-0808">Transferase</keyword>
<dbReference type="GO" id="GO:0005524">
    <property type="term" value="F:ATP binding"/>
    <property type="evidence" value="ECO:0007669"/>
    <property type="project" value="UniProtKB-UniRule"/>
</dbReference>
<dbReference type="PROSITE" id="PS50011">
    <property type="entry name" value="PROTEIN_KINASE_DOM"/>
    <property type="match status" value="1"/>
</dbReference>
<dbReference type="SMART" id="SM00220">
    <property type="entry name" value="S_TKc"/>
    <property type="match status" value="1"/>
</dbReference>
<dbReference type="InterPro" id="IPR017441">
    <property type="entry name" value="Protein_kinase_ATP_BS"/>
</dbReference>
<feature type="compositionally biased region" description="Basic residues" evidence="7">
    <location>
        <begin position="444"/>
        <end position="457"/>
    </location>
</feature>
<organism evidence="9 10">
    <name type="scientific">Trema orientale</name>
    <name type="common">Charcoal tree</name>
    <name type="synonym">Celtis orientalis</name>
    <dbReference type="NCBI Taxonomy" id="63057"/>
    <lineage>
        <taxon>Eukaryota</taxon>
        <taxon>Viridiplantae</taxon>
        <taxon>Streptophyta</taxon>
        <taxon>Embryophyta</taxon>
        <taxon>Tracheophyta</taxon>
        <taxon>Spermatophyta</taxon>
        <taxon>Magnoliopsida</taxon>
        <taxon>eudicotyledons</taxon>
        <taxon>Gunneridae</taxon>
        <taxon>Pentapetalae</taxon>
        <taxon>rosids</taxon>
        <taxon>fabids</taxon>
        <taxon>Rosales</taxon>
        <taxon>Cannabaceae</taxon>
        <taxon>Trema</taxon>
    </lineage>
</organism>
<evidence type="ECO:0000313" key="9">
    <source>
        <dbReference type="EMBL" id="PON96250.1"/>
    </source>
</evidence>
<keyword evidence="9" id="KW-0723">Serine/threonine-protein kinase</keyword>
<evidence type="ECO:0000256" key="3">
    <source>
        <dbReference type="ARBA" id="ARBA00022741"/>
    </source>
</evidence>
<dbReference type="InterPro" id="IPR000719">
    <property type="entry name" value="Prot_kinase_dom"/>
</dbReference>
<feature type="binding site" evidence="6">
    <location>
        <position position="158"/>
    </location>
    <ligand>
        <name>ATP</name>
        <dbReference type="ChEBI" id="CHEBI:30616"/>
    </ligand>
</feature>
<keyword evidence="10" id="KW-1185">Reference proteome</keyword>
<dbReference type="FunFam" id="1.10.510.10:FF:000620">
    <property type="entry name" value="Putative serine/threonine-protein kinase"/>
    <property type="match status" value="1"/>
</dbReference>
<feature type="compositionally biased region" description="Polar residues" evidence="7">
    <location>
        <begin position="563"/>
        <end position="584"/>
    </location>
</feature>
<evidence type="ECO:0000256" key="7">
    <source>
        <dbReference type="SAM" id="MobiDB-lite"/>
    </source>
</evidence>
<evidence type="ECO:0000256" key="2">
    <source>
        <dbReference type="ARBA" id="ARBA00022679"/>
    </source>
</evidence>
<gene>
    <name evidence="9" type="ORF">TorRG33x02_078390</name>
</gene>
<feature type="compositionally biased region" description="Basic and acidic residues" evidence="7">
    <location>
        <begin position="458"/>
        <end position="490"/>
    </location>
</feature>
<feature type="compositionally biased region" description="Basic and acidic residues" evidence="7">
    <location>
        <begin position="13"/>
        <end position="22"/>
    </location>
</feature>
<dbReference type="InterPro" id="IPR011009">
    <property type="entry name" value="Kinase-like_dom_sf"/>
</dbReference>
<dbReference type="OrthoDB" id="1732493at2759"/>
<dbReference type="InterPro" id="IPR050108">
    <property type="entry name" value="CDK"/>
</dbReference>
<dbReference type="InParanoid" id="A0A2P5FEN4"/>
<evidence type="ECO:0000259" key="8">
    <source>
        <dbReference type="PROSITE" id="PS50011"/>
    </source>
</evidence>
<dbReference type="GO" id="GO:0000307">
    <property type="term" value="C:cyclin-dependent protein kinase holoenzyme complex"/>
    <property type="evidence" value="ECO:0007669"/>
    <property type="project" value="TreeGrafter"/>
</dbReference>
<feature type="compositionally biased region" description="Polar residues" evidence="7">
    <location>
        <begin position="1"/>
        <end position="11"/>
    </location>
</feature>
<name>A0A2P5FEN4_TREOI</name>
<keyword evidence="5 6" id="KW-0067">ATP-binding</keyword>
<dbReference type="Gene3D" id="3.30.200.20">
    <property type="entry name" value="Phosphorylase Kinase, domain 1"/>
    <property type="match status" value="1"/>
</dbReference>
<feature type="compositionally biased region" description="Low complexity" evidence="7">
    <location>
        <begin position="512"/>
        <end position="523"/>
    </location>
</feature>
<dbReference type="GO" id="GO:0008353">
    <property type="term" value="F:RNA polymerase II CTD heptapeptide repeat kinase activity"/>
    <property type="evidence" value="ECO:0007669"/>
    <property type="project" value="TreeGrafter"/>
</dbReference>
<dbReference type="AlphaFoldDB" id="A0A2P5FEN4"/>
<dbReference type="PROSITE" id="PS00108">
    <property type="entry name" value="PROTEIN_KINASE_ST"/>
    <property type="match status" value="1"/>
</dbReference>
<feature type="region of interest" description="Disordered" evidence="7">
    <location>
        <begin position="444"/>
        <end position="622"/>
    </location>
</feature>
<proteinExistence type="inferred from homology"/>
<dbReference type="Pfam" id="PF00069">
    <property type="entry name" value="Pkinase"/>
    <property type="match status" value="1"/>
</dbReference>
<dbReference type="PANTHER" id="PTHR24056">
    <property type="entry name" value="CELL DIVISION PROTEIN KINASE"/>
    <property type="match status" value="1"/>
</dbReference>
<dbReference type="GO" id="GO:0005634">
    <property type="term" value="C:nucleus"/>
    <property type="evidence" value="ECO:0007669"/>
    <property type="project" value="TreeGrafter"/>
</dbReference>
<sequence>MGCVQTKSSMESPPRRLEKLKMENGYVGKGGIVGPRRSTGQRYPERELGRQRGPRPGISNGVELGSINGSGEGGGRLIGSEEGEINGGNVSRRFSMEEEELADGWPKWLLDNVPKKVLAGLVPKSAESYDKLDKVGQGTYSNVYKARDRDTGKIVALKKVRFDTSEPESIKFMAREITILRQLDHPNVVKLEGLATSRMQYSLYLVFDFMQSDLSRIISRAERLTEPQVKCYMQQLLSGLQHCHSRGILHRDIKGSNLLIDGSGMLKIADFGLANYYSPNHKRPLTNRVVTLWYRAPELLLGATDYGVGIDLWSAGCLLAEMFTGRPIMPGRTEVEQLHKIFKLCGTPSEEYWKKLKLSTTFRPPQSYKPSLVEVFSDFPASTFGLLRTLLSLDPTYRGSAALALQNEFFSTSPLACDLSGLPVIQNNDDDELDQAIEEKKIRNTKIRRSRTHRERRRRDSSAEKPEDSAIPKEVKDAEKAAEPNAHTEDPVNTMTTSRNSSGVYLPGQKETSSTITSSSTSSDVYLRGQKEISSTTTSSSTSFSSSRVGQKESPMFSLSPVRPSNQKISVTSHRLSDASQNDKNLPPLPKPKISITNYNKENKPTRARPNGTFGSEKGPTELGQATWHAQSGQGLGPGLDPLTQPTFLLWIQR</sequence>
<feature type="compositionally biased region" description="Polar residues" evidence="7">
    <location>
        <begin position="491"/>
        <end position="503"/>
    </location>
</feature>
<keyword evidence="4 9" id="KW-0418">Kinase</keyword>
<feature type="region of interest" description="Disordered" evidence="7">
    <location>
        <begin position="1"/>
        <end position="79"/>
    </location>
</feature>
<comment type="caution">
    <text evidence="9">The sequence shown here is derived from an EMBL/GenBank/DDBJ whole genome shotgun (WGS) entry which is preliminary data.</text>
</comment>
<dbReference type="PROSITE" id="PS00107">
    <property type="entry name" value="PROTEIN_KINASE_ATP"/>
    <property type="match status" value="1"/>
</dbReference>
<evidence type="ECO:0000256" key="1">
    <source>
        <dbReference type="ARBA" id="ARBA00006485"/>
    </source>
</evidence>
<comment type="similarity">
    <text evidence="1">Belongs to the protein kinase superfamily. CMGC Ser/Thr protein kinase family. CDC2/CDKX subfamily.</text>
</comment>
<dbReference type="STRING" id="63057.A0A2P5FEN4"/>
<dbReference type="CDD" id="cd07840">
    <property type="entry name" value="STKc_CDK9_like"/>
    <property type="match status" value="1"/>
</dbReference>
<accession>A0A2P5FEN4</accession>
<feature type="compositionally biased region" description="Low complexity" evidence="7">
    <location>
        <begin position="534"/>
        <end position="547"/>
    </location>
</feature>
<evidence type="ECO:0000256" key="6">
    <source>
        <dbReference type="PROSITE-ProRule" id="PRU10141"/>
    </source>
</evidence>
<dbReference type="SUPFAM" id="SSF56112">
    <property type="entry name" value="Protein kinase-like (PK-like)"/>
    <property type="match status" value="1"/>
</dbReference>
<evidence type="ECO:0000313" key="10">
    <source>
        <dbReference type="Proteomes" id="UP000237000"/>
    </source>
</evidence>
<dbReference type="FunFam" id="3.30.200.20:FF:000021">
    <property type="entry name" value="probable serine/threonine-protein kinase At1g54610"/>
    <property type="match status" value="1"/>
</dbReference>
<feature type="compositionally biased region" description="Gly residues" evidence="7">
    <location>
        <begin position="68"/>
        <end position="77"/>
    </location>
</feature>
<dbReference type="EMBL" id="JXTC01000039">
    <property type="protein sequence ID" value="PON96250.1"/>
    <property type="molecule type" value="Genomic_DNA"/>
</dbReference>
<evidence type="ECO:0000256" key="4">
    <source>
        <dbReference type="ARBA" id="ARBA00022777"/>
    </source>
</evidence>
<dbReference type="GO" id="GO:0032968">
    <property type="term" value="P:positive regulation of transcription elongation by RNA polymerase II"/>
    <property type="evidence" value="ECO:0007669"/>
    <property type="project" value="TreeGrafter"/>
</dbReference>
<keyword evidence="3 6" id="KW-0547">Nucleotide-binding</keyword>
<dbReference type="PANTHER" id="PTHR24056:SF425">
    <property type="entry name" value="PROTEIN KINASE DOMAIN-CONTAINING PROTEIN"/>
    <property type="match status" value="1"/>
</dbReference>
<protein>
    <submittedName>
        <fullName evidence="9">Serine/threonine protein kinase</fullName>
    </submittedName>
</protein>
<dbReference type="InterPro" id="IPR008271">
    <property type="entry name" value="Ser/Thr_kinase_AS"/>
</dbReference>
<reference evidence="10" key="1">
    <citation type="submission" date="2016-06" db="EMBL/GenBank/DDBJ databases">
        <title>Parallel loss of symbiosis genes in relatives of nitrogen-fixing non-legume Parasponia.</title>
        <authorList>
            <person name="Van Velzen R."/>
            <person name="Holmer R."/>
            <person name="Bu F."/>
            <person name="Rutten L."/>
            <person name="Van Zeijl A."/>
            <person name="Liu W."/>
            <person name="Santuari L."/>
            <person name="Cao Q."/>
            <person name="Sharma T."/>
            <person name="Shen D."/>
            <person name="Roswanjaya Y."/>
            <person name="Wardhani T."/>
            <person name="Kalhor M.S."/>
            <person name="Jansen J."/>
            <person name="Van den Hoogen J."/>
            <person name="Gungor B."/>
            <person name="Hartog M."/>
            <person name="Hontelez J."/>
            <person name="Verver J."/>
            <person name="Yang W.-C."/>
            <person name="Schijlen E."/>
            <person name="Repin R."/>
            <person name="Schilthuizen M."/>
            <person name="Schranz E."/>
            <person name="Heidstra R."/>
            <person name="Miyata K."/>
            <person name="Fedorova E."/>
            <person name="Kohlen W."/>
            <person name="Bisseling T."/>
            <person name="Smit S."/>
            <person name="Geurts R."/>
        </authorList>
    </citation>
    <scope>NUCLEOTIDE SEQUENCE [LARGE SCALE GENOMIC DNA]</scope>
    <source>
        <strain evidence="10">cv. RG33-2</strain>
    </source>
</reference>